<evidence type="ECO:0000313" key="1">
    <source>
        <dbReference type="EMBL" id="PSR75354.1"/>
    </source>
</evidence>
<dbReference type="InParanoid" id="A0A2T2ZSR7"/>
<dbReference type="EMBL" id="KZ678774">
    <property type="protein sequence ID" value="PSR75354.1"/>
    <property type="molecule type" value="Genomic_DNA"/>
</dbReference>
<evidence type="ECO:0000313" key="2">
    <source>
        <dbReference type="Proteomes" id="UP000241462"/>
    </source>
</evidence>
<accession>A0A2T2ZSR7</accession>
<gene>
    <name evidence="1" type="ORF">BD289DRAFT_447814</name>
</gene>
<keyword evidence="2" id="KW-1185">Reference proteome</keyword>
<organism evidence="1 2">
    <name type="scientific">Coniella lustricola</name>
    <dbReference type="NCBI Taxonomy" id="2025994"/>
    <lineage>
        <taxon>Eukaryota</taxon>
        <taxon>Fungi</taxon>
        <taxon>Dikarya</taxon>
        <taxon>Ascomycota</taxon>
        <taxon>Pezizomycotina</taxon>
        <taxon>Sordariomycetes</taxon>
        <taxon>Sordariomycetidae</taxon>
        <taxon>Diaporthales</taxon>
        <taxon>Schizoparmaceae</taxon>
        <taxon>Coniella</taxon>
    </lineage>
</organism>
<proteinExistence type="predicted"/>
<dbReference type="Proteomes" id="UP000241462">
    <property type="component" value="Unassembled WGS sequence"/>
</dbReference>
<name>A0A2T2ZSR7_9PEZI</name>
<sequence>MALKRSRISSARILKNACFLGRRSSRTNSEHHSSGRNIETQSVNMALSPTNFPDIAYIAAENAPGCQGRQADLVLDRNRYYHNLQGPDKTLPITILDMLTGFSFGQALGSGLLLHAKSMQQSFYCFLVFERGNLVFRGSCPNDTSATISAQNMRPVNMCIGSRLVLWDSARDWNAPNLRFEMNFGNDLQFSLTLCTDGLQKAVDIVPQLQKYVCRF</sequence>
<reference evidence="1 2" key="1">
    <citation type="journal article" date="2018" name="Mycol. Prog.">
        <title>Coniella lustricola, a new species from submerged detritus.</title>
        <authorList>
            <person name="Raudabaugh D.B."/>
            <person name="Iturriaga T."/>
            <person name="Carver A."/>
            <person name="Mondo S."/>
            <person name="Pangilinan J."/>
            <person name="Lipzen A."/>
            <person name="He G."/>
            <person name="Amirebrahimi M."/>
            <person name="Grigoriev I.V."/>
            <person name="Miller A.N."/>
        </authorList>
    </citation>
    <scope>NUCLEOTIDE SEQUENCE [LARGE SCALE GENOMIC DNA]</scope>
    <source>
        <strain evidence="1 2">B22-T-1</strain>
    </source>
</reference>
<protein>
    <submittedName>
        <fullName evidence="1">Uncharacterized protein</fullName>
    </submittedName>
</protein>
<dbReference type="AlphaFoldDB" id="A0A2T2ZSR7"/>